<dbReference type="EMBL" id="BMVP01000011">
    <property type="protein sequence ID" value="GHB73186.1"/>
    <property type="molecule type" value="Genomic_DNA"/>
</dbReference>
<dbReference type="SMART" id="SM00530">
    <property type="entry name" value="HTH_XRE"/>
    <property type="match status" value="1"/>
</dbReference>
<organism evidence="3 4">
    <name type="scientific">Streptomyces cirratus</name>
    <dbReference type="NCBI Taxonomy" id="68187"/>
    <lineage>
        <taxon>Bacteria</taxon>
        <taxon>Bacillati</taxon>
        <taxon>Actinomycetota</taxon>
        <taxon>Actinomycetes</taxon>
        <taxon>Kitasatosporales</taxon>
        <taxon>Streptomycetaceae</taxon>
        <taxon>Streptomyces</taxon>
    </lineage>
</organism>
<protein>
    <submittedName>
        <fullName evidence="3">Transcriptional regulator</fullName>
    </submittedName>
</protein>
<evidence type="ECO:0000259" key="2">
    <source>
        <dbReference type="SMART" id="SM00530"/>
    </source>
</evidence>
<proteinExistence type="predicted"/>
<dbReference type="SUPFAM" id="SSF47413">
    <property type="entry name" value="lambda repressor-like DNA-binding domains"/>
    <property type="match status" value="1"/>
</dbReference>
<dbReference type="Proteomes" id="UP000642673">
    <property type="component" value="Unassembled WGS sequence"/>
</dbReference>
<comment type="caution">
    <text evidence="3">The sequence shown here is derived from an EMBL/GenBank/DDBJ whole genome shotgun (WGS) entry which is preliminary data.</text>
</comment>
<feature type="region of interest" description="Disordered" evidence="1">
    <location>
        <begin position="1"/>
        <end position="44"/>
    </location>
</feature>
<dbReference type="InterPro" id="IPR001387">
    <property type="entry name" value="Cro/C1-type_HTH"/>
</dbReference>
<evidence type="ECO:0000313" key="4">
    <source>
        <dbReference type="Proteomes" id="UP000642673"/>
    </source>
</evidence>
<evidence type="ECO:0000313" key="3">
    <source>
        <dbReference type="EMBL" id="GHB73186.1"/>
    </source>
</evidence>
<dbReference type="Gene3D" id="1.10.260.40">
    <property type="entry name" value="lambda repressor-like DNA-binding domains"/>
    <property type="match status" value="1"/>
</dbReference>
<name>A0ABQ3F3Z6_9ACTN</name>
<keyword evidence="4" id="KW-1185">Reference proteome</keyword>
<dbReference type="InterPro" id="IPR010982">
    <property type="entry name" value="Lambda_DNA-bd_dom_sf"/>
</dbReference>
<accession>A0ABQ3F3Z6</accession>
<dbReference type="Pfam" id="PF13560">
    <property type="entry name" value="HTH_31"/>
    <property type="match status" value="1"/>
</dbReference>
<dbReference type="InterPro" id="IPR043917">
    <property type="entry name" value="DUF5753"/>
</dbReference>
<dbReference type="Pfam" id="PF19054">
    <property type="entry name" value="DUF5753"/>
    <property type="match status" value="1"/>
</dbReference>
<feature type="domain" description="HTH cro/C1-type" evidence="2">
    <location>
        <begin position="57"/>
        <end position="112"/>
    </location>
</feature>
<feature type="compositionally biased region" description="Acidic residues" evidence="1">
    <location>
        <begin position="31"/>
        <end position="44"/>
    </location>
</feature>
<gene>
    <name evidence="3" type="ORF">GCM10010347_49430</name>
</gene>
<evidence type="ECO:0000256" key="1">
    <source>
        <dbReference type="SAM" id="MobiDB-lite"/>
    </source>
</evidence>
<reference evidence="4" key="1">
    <citation type="journal article" date="2019" name="Int. J. Syst. Evol. Microbiol.">
        <title>The Global Catalogue of Microorganisms (GCM) 10K type strain sequencing project: providing services to taxonomists for standard genome sequencing and annotation.</title>
        <authorList>
            <consortium name="The Broad Institute Genomics Platform"/>
            <consortium name="The Broad Institute Genome Sequencing Center for Infectious Disease"/>
            <person name="Wu L."/>
            <person name="Ma J."/>
        </authorList>
    </citation>
    <scope>NUCLEOTIDE SEQUENCE [LARGE SCALE GENOMIC DNA]</scope>
    <source>
        <strain evidence="4">JCM 4738</strain>
    </source>
</reference>
<sequence length="310" mass="34082">MLSGPSGPLPGEGGVEDIGSSEVARVGVDSDGTEDAGWDVDPEDEQGVAVLSALGRQLRTWREQAGMRASDLGVAIGYGEDLVRKVESGRRIPRPEYLDKADEALGAGGKIRAMKPDMEQVRYPKKVRALAKMEAQAVEIGTYNNHNIHGLLQTETYAAALFAMRRPAYSADEVERILAARMVRRSIFERSPAPTLSFVQEEVTLRRPIGGTMVMRRQLERLLEVCQLQHVEFQVMPTNCSDHAGMGGLIEVLKFEDGSAVGRSEGAFHGRPVSDPKQLRILELRYGIIRAQALTPRESRAFVEELLGET</sequence>
<dbReference type="CDD" id="cd00093">
    <property type="entry name" value="HTH_XRE"/>
    <property type="match status" value="1"/>
</dbReference>